<feature type="transmembrane region" description="Helical" evidence="1">
    <location>
        <begin position="21"/>
        <end position="41"/>
    </location>
</feature>
<evidence type="ECO:0000313" key="4">
    <source>
        <dbReference type="WBParaSite" id="GPUH_0002645301-mRNA-1"/>
    </source>
</evidence>
<evidence type="ECO:0000313" key="3">
    <source>
        <dbReference type="Proteomes" id="UP000271098"/>
    </source>
</evidence>
<dbReference type="Pfam" id="PF07914">
    <property type="entry name" value="DUF1679"/>
    <property type="match status" value="1"/>
</dbReference>
<keyword evidence="3" id="KW-1185">Reference proteome</keyword>
<protein>
    <submittedName>
        <fullName evidence="4">LETM1 domain-containing protein</fullName>
    </submittedName>
</protein>
<keyword evidence="1" id="KW-1133">Transmembrane helix</keyword>
<dbReference type="EMBL" id="UYRT01110786">
    <property type="protein sequence ID" value="VDN45537.1"/>
    <property type="molecule type" value="Genomic_DNA"/>
</dbReference>
<dbReference type="AlphaFoldDB" id="A0A183EZN2"/>
<dbReference type="Proteomes" id="UP000271098">
    <property type="component" value="Unassembled WGS sequence"/>
</dbReference>
<evidence type="ECO:0000256" key="1">
    <source>
        <dbReference type="SAM" id="Phobius"/>
    </source>
</evidence>
<gene>
    <name evidence="2" type="ORF">GPUH_LOCUS26423</name>
</gene>
<organism evidence="4">
    <name type="scientific">Gongylonema pulchrum</name>
    <dbReference type="NCBI Taxonomy" id="637853"/>
    <lineage>
        <taxon>Eukaryota</taxon>
        <taxon>Metazoa</taxon>
        <taxon>Ecdysozoa</taxon>
        <taxon>Nematoda</taxon>
        <taxon>Chromadorea</taxon>
        <taxon>Rhabditida</taxon>
        <taxon>Spirurina</taxon>
        <taxon>Spiruromorpha</taxon>
        <taxon>Spiruroidea</taxon>
        <taxon>Gongylonematidae</taxon>
        <taxon>Gongylonema</taxon>
    </lineage>
</organism>
<sequence>MKKDAKNRKQFLQLKKSYVRIFPFAVVFALPFLGPLVESYIKQKVGSFGEDAETIKAAVAEKCIGWFEDILQYHRNPKSVLLDDCDD</sequence>
<proteinExistence type="predicted"/>
<keyword evidence="1" id="KW-0472">Membrane</keyword>
<dbReference type="WBParaSite" id="GPUH_0002645301-mRNA-1">
    <property type="protein sequence ID" value="GPUH_0002645301-mRNA-1"/>
    <property type="gene ID" value="GPUH_0002645301"/>
</dbReference>
<evidence type="ECO:0000313" key="2">
    <source>
        <dbReference type="EMBL" id="VDN45537.1"/>
    </source>
</evidence>
<accession>A0A183EZN2</accession>
<name>A0A183EZN2_9BILA</name>
<dbReference type="InterPro" id="IPR012877">
    <property type="entry name" value="Dhs-27"/>
</dbReference>
<keyword evidence="1" id="KW-0812">Transmembrane</keyword>
<reference evidence="2 3" key="2">
    <citation type="submission" date="2018-11" db="EMBL/GenBank/DDBJ databases">
        <authorList>
            <consortium name="Pathogen Informatics"/>
        </authorList>
    </citation>
    <scope>NUCLEOTIDE SEQUENCE [LARGE SCALE GENOMIC DNA]</scope>
</reference>
<reference evidence="4" key="1">
    <citation type="submission" date="2016-06" db="UniProtKB">
        <authorList>
            <consortium name="WormBaseParasite"/>
        </authorList>
    </citation>
    <scope>IDENTIFICATION</scope>
</reference>